<evidence type="ECO:0000313" key="2">
    <source>
        <dbReference type="Proteomes" id="UP001204953"/>
    </source>
</evidence>
<reference evidence="1" key="1">
    <citation type="submission" date="2022-06" db="EMBL/GenBank/DDBJ databases">
        <title>New cyanobacteria of genus Symplocastrum in benthos of Lake Baikal.</title>
        <authorList>
            <person name="Sorokovikova E."/>
            <person name="Tikhonova I."/>
            <person name="Krasnopeev A."/>
            <person name="Evseev P."/>
            <person name="Gladkikh A."/>
            <person name="Belykh O."/>
        </authorList>
    </citation>
    <scope>NUCLEOTIDE SEQUENCE</scope>
    <source>
        <strain evidence="1">BBK-W-15</strain>
    </source>
</reference>
<proteinExistence type="predicted"/>
<keyword evidence="2" id="KW-1185">Reference proteome</keyword>
<protein>
    <recommendedName>
        <fullName evidence="3">Sulfotransferase domain-containing protein</fullName>
    </recommendedName>
</protein>
<dbReference type="Proteomes" id="UP001204953">
    <property type="component" value="Unassembled WGS sequence"/>
</dbReference>
<comment type="caution">
    <text evidence="1">The sequence shown here is derived from an EMBL/GenBank/DDBJ whole genome shotgun (WGS) entry which is preliminary data.</text>
</comment>
<dbReference type="AlphaFoldDB" id="A0AAE3GQL5"/>
<name>A0AAE3GQL5_9CYAN</name>
<evidence type="ECO:0000313" key="1">
    <source>
        <dbReference type="EMBL" id="MCP2728013.1"/>
    </source>
</evidence>
<gene>
    <name evidence="1" type="ORF">NJ959_05915</name>
</gene>
<organism evidence="1 2">
    <name type="scientific">Limnofasciculus baicalensis BBK-W-15</name>
    <dbReference type="NCBI Taxonomy" id="2699891"/>
    <lineage>
        <taxon>Bacteria</taxon>
        <taxon>Bacillati</taxon>
        <taxon>Cyanobacteriota</taxon>
        <taxon>Cyanophyceae</taxon>
        <taxon>Coleofasciculales</taxon>
        <taxon>Coleofasciculaceae</taxon>
        <taxon>Limnofasciculus</taxon>
        <taxon>Limnofasciculus baicalensis</taxon>
    </lineage>
</organism>
<accession>A0AAE3GQL5</accession>
<sequence length="285" mass="33949">MQKIYQGKIFNLLRQAKRNFKYQVHDTLRMITQKHVLPQIVNEKEIRVAGLRRSGNHAIINWVRKQHTGEVWHLNNVVASENPYRFLYQHYPEDHLRREALGDFVKKDCLIYSYEDYSLEQIADQEFEKKHDLYLGKSRIRYDLLILRDPFNLLASRIKKNYIKVKGQHQTMIDIWIAYAKEYLGETDYLKNNKVCVNYNQWFVNIDYRKQLASQLKFQFSDTGINQVKGQGGGSSFQGKELDGDATKMDVLNRYKKFENDPNYQELLKNEELLDYSRKIFGHLP</sequence>
<dbReference type="EMBL" id="JAMZMM010000035">
    <property type="protein sequence ID" value="MCP2728013.1"/>
    <property type="molecule type" value="Genomic_DNA"/>
</dbReference>
<evidence type="ECO:0008006" key="3">
    <source>
        <dbReference type="Google" id="ProtNLM"/>
    </source>
</evidence>
<dbReference type="RefSeq" id="WP_254010818.1">
    <property type="nucleotide sequence ID" value="NZ_JAMZMM010000035.1"/>
</dbReference>